<organism evidence="1 2">
    <name type="scientific">Rhizobium hidalgonense</name>
    <dbReference type="NCBI Taxonomy" id="1538159"/>
    <lineage>
        <taxon>Bacteria</taxon>
        <taxon>Pseudomonadati</taxon>
        <taxon>Pseudomonadota</taxon>
        <taxon>Alphaproteobacteria</taxon>
        <taxon>Hyphomicrobiales</taxon>
        <taxon>Rhizobiaceae</taxon>
        <taxon>Rhizobium/Agrobacterium group</taxon>
        <taxon>Rhizobium</taxon>
    </lineage>
</organism>
<dbReference type="EMBL" id="JAVLSF010001085">
    <property type="protein sequence ID" value="MDR9778679.1"/>
    <property type="molecule type" value="Genomic_DNA"/>
</dbReference>
<gene>
    <name evidence="1" type="ORF">RJJ65_39740</name>
</gene>
<evidence type="ECO:0000313" key="1">
    <source>
        <dbReference type="EMBL" id="MDR9778679.1"/>
    </source>
</evidence>
<sequence length="121" mass="13525">LQIYRQLCAVQQENRELYNLLDCLKMGVIILNEKACIQHTNIKARQILERSSLLRPDRCNRLKVTPAAQGKLEALIQSALFKKNLLSPHDTGGVLGLHQPAKEQSLMLTVVPLSDVISINA</sequence>
<dbReference type="AlphaFoldDB" id="A0AAJ2LSB5"/>
<feature type="non-terminal residue" evidence="1">
    <location>
        <position position="1"/>
    </location>
</feature>
<proteinExistence type="predicted"/>
<protein>
    <submittedName>
        <fullName evidence="1">Uncharacterized protein</fullName>
    </submittedName>
</protein>
<comment type="caution">
    <text evidence="1">The sequence shown here is derived from an EMBL/GenBank/DDBJ whole genome shotgun (WGS) entry which is preliminary data.</text>
</comment>
<dbReference type="RefSeq" id="WP_310866686.1">
    <property type="nucleotide sequence ID" value="NZ_JAVLSF010001085.1"/>
</dbReference>
<reference evidence="1" key="1">
    <citation type="submission" date="2023-04" db="EMBL/GenBank/DDBJ databases">
        <title>Genomic characterization of faba bean (Vicia faba) microsymbionts in Mexican soils.</title>
        <authorList>
            <person name="Rivera Orduna F.N."/>
            <person name="Guevara-Luna J."/>
            <person name="Yan J."/>
            <person name="Arroyo-Herrera I."/>
            <person name="Li Y."/>
            <person name="Vasquez-Murrieta M.S."/>
            <person name="Wang E.T."/>
        </authorList>
    </citation>
    <scope>NUCLEOTIDE SEQUENCE</scope>
    <source>
        <strain evidence="1">CH26</strain>
    </source>
</reference>
<feature type="non-terminal residue" evidence="1">
    <location>
        <position position="121"/>
    </location>
</feature>
<evidence type="ECO:0000313" key="2">
    <source>
        <dbReference type="Proteomes" id="UP001268610"/>
    </source>
</evidence>
<dbReference type="Proteomes" id="UP001268610">
    <property type="component" value="Unassembled WGS sequence"/>
</dbReference>
<accession>A0AAJ2LSB5</accession>
<name>A0AAJ2LSB5_9HYPH</name>